<protein>
    <submittedName>
        <fullName evidence="2">Uncharacterized protein</fullName>
    </submittedName>
</protein>
<name>A0A5P6P8U0_9BRAD</name>
<feature type="region of interest" description="Disordered" evidence="1">
    <location>
        <begin position="75"/>
        <end position="107"/>
    </location>
</feature>
<feature type="compositionally biased region" description="Basic and acidic residues" evidence="1">
    <location>
        <begin position="88"/>
        <end position="102"/>
    </location>
</feature>
<gene>
    <name evidence="2" type="ORF">F8237_21790</name>
</gene>
<dbReference type="KEGG" id="bbet:F8237_21790"/>
<evidence type="ECO:0000256" key="1">
    <source>
        <dbReference type="SAM" id="MobiDB-lite"/>
    </source>
</evidence>
<dbReference type="OrthoDB" id="6628928at2"/>
<accession>A0A5P6P8U0</accession>
<evidence type="ECO:0000313" key="2">
    <source>
        <dbReference type="EMBL" id="QFI74807.1"/>
    </source>
</evidence>
<proteinExistence type="predicted"/>
<dbReference type="EMBL" id="CP044543">
    <property type="protein sequence ID" value="QFI74807.1"/>
    <property type="molecule type" value="Genomic_DNA"/>
</dbReference>
<dbReference type="RefSeq" id="WP_151647770.1">
    <property type="nucleotide sequence ID" value="NZ_CP044543.1"/>
</dbReference>
<dbReference type="AlphaFoldDB" id="A0A5P6P8U0"/>
<organism evidence="2 3">
    <name type="scientific">Bradyrhizobium betae</name>
    <dbReference type="NCBI Taxonomy" id="244734"/>
    <lineage>
        <taxon>Bacteria</taxon>
        <taxon>Pseudomonadati</taxon>
        <taxon>Pseudomonadota</taxon>
        <taxon>Alphaproteobacteria</taxon>
        <taxon>Hyphomicrobiales</taxon>
        <taxon>Nitrobacteraceae</taxon>
        <taxon>Bradyrhizobium</taxon>
    </lineage>
</organism>
<evidence type="ECO:0000313" key="3">
    <source>
        <dbReference type="Proteomes" id="UP000325641"/>
    </source>
</evidence>
<dbReference type="Proteomes" id="UP000325641">
    <property type="component" value="Chromosome"/>
</dbReference>
<sequence length="197" mass="22126">MHYYVIEDRCLSPSWFYGSKVAEIDHLGRFLGNDFMPGQDVPPSGTKMVGMWRKLPGEASPSACAVTLEDFEANERRERASQEAAAAAEREREAKKESESNERAGAFNGTLPIPVRWDPAFKVSVNACGRSYGSGARSKAVDHVLLREDLTVGRIKRKAGDLLCEPSPEWVNDYDRKKVYPVTCRRCKQMAERLRKG</sequence>
<reference evidence="3" key="1">
    <citation type="submission" date="2019-10" db="EMBL/GenBank/DDBJ databases">
        <title>Complete Genome Sequence of Bradyrhizobium betae type strain PL7HG1T.</title>
        <authorList>
            <person name="Bromfield E.S.P."/>
            <person name="Cloutier S."/>
        </authorList>
    </citation>
    <scope>NUCLEOTIDE SEQUENCE [LARGE SCALE GENOMIC DNA]</scope>
    <source>
        <strain evidence="3">PL7HG1</strain>
    </source>
</reference>